<evidence type="ECO:0000256" key="4">
    <source>
        <dbReference type="ARBA" id="ARBA00022764"/>
    </source>
</evidence>
<dbReference type="EMBL" id="JAUYVI010000006">
    <property type="protein sequence ID" value="MDQ7250028.1"/>
    <property type="molecule type" value="Genomic_DNA"/>
</dbReference>
<protein>
    <submittedName>
        <fullName evidence="6">ABC transporter substrate-binding protein</fullName>
    </submittedName>
</protein>
<reference evidence="7" key="1">
    <citation type="submission" date="2023-08" db="EMBL/GenBank/DDBJ databases">
        <title>Rhodospirillaceae gen. nov., a novel taxon isolated from the Yangtze River Yuezi River estuary sludge.</title>
        <authorList>
            <person name="Ruan L."/>
        </authorList>
    </citation>
    <scope>NUCLEOTIDE SEQUENCE [LARGE SCALE GENOMIC DNA]</scope>
    <source>
        <strain evidence="7">R-7</strain>
    </source>
</reference>
<dbReference type="PANTHER" id="PTHR30222:SF17">
    <property type="entry name" value="SPERMIDINE_PUTRESCINE-BINDING PERIPLASMIC PROTEIN"/>
    <property type="match status" value="1"/>
</dbReference>
<sequence length="343" mass="38102">MKNRLASLIASAALTAVVAFSASARAEELRILTWEGYADDQWVKEFEKQTGATVKISYTGSVDEIFAKMEGSKGADFDVVAIETSSYKRLYEQKLIQPLDLAKLPNYKNLSDVFQHIDSIQFDGKPYAAPYAWGSLPLIYDKKAFPTPPDSWAVLWDPQYAGHVLAMDDANNEISTAAMVLGFKNPFNLSDAEFAAVKKKLLEQKANVLSYYAGFDDGISIFAQNDVSLMFSMGEPQVGMLQKKGVDAAMTIPKEGAIGWIDCWTISSATKNVELAHKWIDFMLEKRVGTYISTQTGYGNTTDPEANQKIGLTYADKLVFFQPPEDPKRRVALWNEIKATPVQ</sequence>
<keyword evidence="7" id="KW-1185">Reference proteome</keyword>
<organism evidence="6 7">
    <name type="scientific">Dongia sedimenti</name>
    <dbReference type="NCBI Taxonomy" id="3064282"/>
    <lineage>
        <taxon>Bacteria</taxon>
        <taxon>Pseudomonadati</taxon>
        <taxon>Pseudomonadota</taxon>
        <taxon>Alphaproteobacteria</taxon>
        <taxon>Rhodospirillales</taxon>
        <taxon>Dongiaceae</taxon>
        <taxon>Dongia</taxon>
    </lineage>
</organism>
<evidence type="ECO:0000313" key="7">
    <source>
        <dbReference type="Proteomes" id="UP001230156"/>
    </source>
</evidence>
<dbReference type="Pfam" id="PF13416">
    <property type="entry name" value="SBP_bac_8"/>
    <property type="match status" value="1"/>
</dbReference>
<comment type="caution">
    <text evidence="6">The sequence shown here is derived from an EMBL/GenBank/DDBJ whole genome shotgun (WGS) entry which is preliminary data.</text>
</comment>
<dbReference type="SUPFAM" id="SSF53850">
    <property type="entry name" value="Periplasmic binding protein-like II"/>
    <property type="match status" value="1"/>
</dbReference>
<keyword evidence="3 5" id="KW-0732">Signal</keyword>
<dbReference type="PRINTS" id="PR00909">
    <property type="entry name" value="SPERMDNBNDNG"/>
</dbReference>
<evidence type="ECO:0000256" key="3">
    <source>
        <dbReference type="ARBA" id="ARBA00022729"/>
    </source>
</evidence>
<keyword evidence="2" id="KW-0813">Transport</keyword>
<proteinExistence type="predicted"/>
<evidence type="ECO:0000313" key="6">
    <source>
        <dbReference type="EMBL" id="MDQ7250028.1"/>
    </source>
</evidence>
<dbReference type="InterPro" id="IPR001188">
    <property type="entry name" value="Sperm_putr-bd"/>
</dbReference>
<accession>A0ABU0YT62</accession>
<dbReference type="CDD" id="cd13588">
    <property type="entry name" value="PBP2_polyamine_1"/>
    <property type="match status" value="1"/>
</dbReference>
<evidence type="ECO:0000256" key="2">
    <source>
        <dbReference type="ARBA" id="ARBA00022448"/>
    </source>
</evidence>
<name>A0ABU0YT62_9PROT</name>
<gene>
    <name evidence="6" type="ORF">Q8A70_20225</name>
</gene>
<evidence type="ECO:0000256" key="5">
    <source>
        <dbReference type="SAM" id="SignalP"/>
    </source>
</evidence>
<feature type="chain" id="PRO_5045134664" evidence="5">
    <location>
        <begin position="27"/>
        <end position="343"/>
    </location>
</feature>
<dbReference type="PANTHER" id="PTHR30222">
    <property type="entry name" value="SPERMIDINE/PUTRESCINE-BINDING PERIPLASMIC PROTEIN"/>
    <property type="match status" value="1"/>
</dbReference>
<feature type="signal peptide" evidence="5">
    <location>
        <begin position="1"/>
        <end position="26"/>
    </location>
</feature>
<comment type="subcellular location">
    <subcellularLocation>
        <location evidence="1">Periplasm</location>
    </subcellularLocation>
</comment>
<dbReference type="Proteomes" id="UP001230156">
    <property type="component" value="Unassembled WGS sequence"/>
</dbReference>
<dbReference type="Gene3D" id="3.40.190.10">
    <property type="entry name" value="Periplasmic binding protein-like II"/>
    <property type="match status" value="2"/>
</dbReference>
<dbReference type="RefSeq" id="WP_379958750.1">
    <property type="nucleotide sequence ID" value="NZ_JAUYVI010000006.1"/>
</dbReference>
<evidence type="ECO:0000256" key="1">
    <source>
        <dbReference type="ARBA" id="ARBA00004418"/>
    </source>
</evidence>
<dbReference type="InterPro" id="IPR006059">
    <property type="entry name" value="SBP"/>
</dbReference>
<keyword evidence="4" id="KW-0574">Periplasm</keyword>